<dbReference type="RefSeq" id="WP_142892313.1">
    <property type="nucleotide sequence ID" value="NZ_ML660161.1"/>
</dbReference>
<dbReference type="OrthoDB" id="6025129at2"/>
<dbReference type="AlphaFoldDB" id="A0A545UH88"/>
<organism evidence="2 3">
    <name type="scientific">Aliikangiella coralliicola</name>
    <dbReference type="NCBI Taxonomy" id="2592383"/>
    <lineage>
        <taxon>Bacteria</taxon>
        <taxon>Pseudomonadati</taxon>
        <taxon>Pseudomonadota</taxon>
        <taxon>Gammaproteobacteria</taxon>
        <taxon>Oceanospirillales</taxon>
        <taxon>Pleioneaceae</taxon>
        <taxon>Aliikangiella</taxon>
    </lineage>
</organism>
<evidence type="ECO:0000313" key="2">
    <source>
        <dbReference type="EMBL" id="TQV88828.1"/>
    </source>
</evidence>
<feature type="transmembrane region" description="Helical" evidence="1">
    <location>
        <begin position="56"/>
        <end position="78"/>
    </location>
</feature>
<feature type="transmembrane region" description="Helical" evidence="1">
    <location>
        <begin position="85"/>
        <end position="103"/>
    </location>
</feature>
<comment type="caution">
    <text evidence="2">The sequence shown here is derived from an EMBL/GenBank/DDBJ whole genome shotgun (WGS) entry which is preliminary data.</text>
</comment>
<evidence type="ECO:0000313" key="3">
    <source>
        <dbReference type="Proteomes" id="UP000315439"/>
    </source>
</evidence>
<accession>A0A545UH88</accession>
<keyword evidence="1" id="KW-0472">Membrane</keyword>
<proteinExistence type="predicted"/>
<keyword evidence="1" id="KW-1133">Transmembrane helix</keyword>
<protein>
    <submittedName>
        <fullName evidence="2">Uncharacterized protein</fullName>
    </submittedName>
</protein>
<reference evidence="2 3" key="1">
    <citation type="submission" date="2019-07" db="EMBL/GenBank/DDBJ databases">
        <title>Draft genome for Aliikangiella sp. M105.</title>
        <authorList>
            <person name="Wang G."/>
        </authorList>
    </citation>
    <scope>NUCLEOTIDE SEQUENCE [LARGE SCALE GENOMIC DNA]</scope>
    <source>
        <strain evidence="2 3">M105</strain>
    </source>
</reference>
<name>A0A545UH88_9GAMM</name>
<feature type="transmembrane region" description="Helical" evidence="1">
    <location>
        <begin position="109"/>
        <end position="127"/>
    </location>
</feature>
<gene>
    <name evidence="2" type="ORF">FLL46_04660</name>
</gene>
<feature type="transmembrane region" description="Helical" evidence="1">
    <location>
        <begin position="7"/>
        <end position="30"/>
    </location>
</feature>
<keyword evidence="1" id="KW-0812">Transmembrane</keyword>
<keyword evidence="3" id="KW-1185">Reference proteome</keyword>
<dbReference type="EMBL" id="VIKS01000003">
    <property type="protein sequence ID" value="TQV88828.1"/>
    <property type="molecule type" value="Genomic_DNA"/>
</dbReference>
<evidence type="ECO:0000256" key="1">
    <source>
        <dbReference type="SAM" id="Phobius"/>
    </source>
</evidence>
<sequence>MVRNILSVIVGLVVGSAVNMGLITVGASIVPPPPGVDVTDPESISASMHLFEAKHFIVPFLAHALGTFSGALGAFFVAKSHQNKFAYGIGAVFLFGGIYASLIIPAPTWFIVLDIAVAYLPMAWAAIQIGKRFGR</sequence>
<dbReference type="Proteomes" id="UP000315439">
    <property type="component" value="Unassembled WGS sequence"/>
</dbReference>